<sequence length="206" mass="21235">MELIPDLVPNLGHHRQLHRRSWNTESALVMHQAPRHRHSPIQAKPVQDRLGGCLPTLGKPSSRNMMRFAAISTILLGSLHGAIGAVLPAAVPAATSLGGAGNSGPWCGITGNQNEVTLTCATLPGSTAKACCSFANHCGTGPDYCGDGCQTAFGDCAPSTKTSINNFANLGTSVFSAHYPNVNAAPRIIAPVKPLGSSPGGLKPSP</sequence>
<dbReference type="Proteomes" id="UP000011086">
    <property type="component" value="Unassembled WGS sequence"/>
</dbReference>
<evidence type="ECO:0000313" key="2">
    <source>
        <dbReference type="EMBL" id="ELQ35802.1"/>
    </source>
</evidence>
<gene>
    <name evidence="2" type="ORF">OOU_Y34scaffold00687g1</name>
</gene>
<dbReference type="GO" id="GO:0008061">
    <property type="term" value="F:chitin binding"/>
    <property type="evidence" value="ECO:0007669"/>
    <property type="project" value="UniProtKB-KW"/>
</dbReference>
<name>A0AA97NT76_PYRO3</name>
<dbReference type="InterPro" id="IPR036861">
    <property type="entry name" value="Endochitinase-like_sf"/>
</dbReference>
<proteinExistence type="predicted"/>
<evidence type="ECO:0008006" key="3">
    <source>
        <dbReference type="Google" id="ProtNLM"/>
    </source>
</evidence>
<accession>A0AA97NT76</accession>
<reference evidence="2" key="1">
    <citation type="journal article" date="2012" name="PLoS Genet.">
        <title>Comparative analysis of the genomes of two field isolates of the rice blast fungus Magnaporthe oryzae.</title>
        <authorList>
            <person name="Xue M."/>
            <person name="Yang J."/>
            <person name="Li Z."/>
            <person name="Hu S."/>
            <person name="Yao N."/>
            <person name="Dean R.A."/>
            <person name="Zhao W."/>
            <person name="Shen M."/>
            <person name="Zhang H."/>
            <person name="Li C."/>
            <person name="Liu L."/>
            <person name="Cao L."/>
            <person name="Xu X."/>
            <person name="Xing Y."/>
            <person name="Hsiang T."/>
            <person name="Zhang Z."/>
            <person name="Xu J.R."/>
            <person name="Peng Y.L."/>
        </authorList>
    </citation>
    <scope>NUCLEOTIDE SEQUENCE</scope>
    <source>
        <strain evidence="2">Y34</strain>
    </source>
</reference>
<dbReference type="EMBL" id="JH793639">
    <property type="protein sequence ID" value="ELQ35802.1"/>
    <property type="molecule type" value="Genomic_DNA"/>
</dbReference>
<dbReference type="Gene3D" id="3.30.60.10">
    <property type="entry name" value="Endochitinase-like"/>
    <property type="match status" value="1"/>
</dbReference>
<keyword evidence="1" id="KW-0147">Chitin-binding</keyword>
<evidence type="ECO:0000256" key="1">
    <source>
        <dbReference type="ARBA" id="ARBA00022669"/>
    </source>
</evidence>
<protein>
    <recommendedName>
        <fullName evidence="3">Chitin-binding type-1 domain-containing protein</fullName>
    </recommendedName>
</protein>
<dbReference type="SUPFAM" id="SSF57016">
    <property type="entry name" value="Plant lectins/antimicrobial peptides"/>
    <property type="match status" value="1"/>
</dbReference>
<dbReference type="AlphaFoldDB" id="A0AA97NT76"/>
<organism evidence="2">
    <name type="scientific">Pyricularia oryzae (strain Y34)</name>
    <name type="common">Rice blast fungus</name>
    <name type="synonym">Magnaporthe oryzae</name>
    <dbReference type="NCBI Taxonomy" id="1143189"/>
    <lineage>
        <taxon>Eukaryota</taxon>
        <taxon>Fungi</taxon>
        <taxon>Dikarya</taxon>
        <taxon>Ascomycota</taxon>
        <taxon>Pezizomycotina</taxon>
        <taxon>Sordariomycetes</taxon>
        <taxon>Sordariomycetidae</taxon>
        <taxon>Magnaporthales</taxon>
        <taxon>Pyriculariaceae</taxon>
        <taxon>Pyricularia</taxon>
    </lineage>
</organism>